<evidence type="ECO:0000259" key="8">
    <source>
        <dbReference type="PROSITE" id="PS50102"/>
    </source>
</evidence>
<dbReference type="Pfam" id="PF00076">
    <property type="entry name" value="RRM_1"/>
    <property type="match status" value="1"/>
</dbReference>
<organism evidence="9 10">
    <name type="scientific">Triparma retinervis</name>
    <dbReference type="NCBI Taxonomy" id="2557542"/>
    <lineage>
        <taxon>Eukaryota</taxon>
        <taxon>Sar</taxon>
        <taxon>Stramenopiles</taxon>
        <taxon>Ochrophyta</taxon>
        <taxon>Bolidophyceae</taxon>
        <taxon>Parmales</taxon>
        <taxon>Triparmaceae</taxon>
        <taxon>Triparma</taxon>
    </lineage>
</organism>
<keyword evidence="2" id="KW-0507">mRNA processing</keyword>
<accession>A0A9W7FF02</accession>
<dbReference type="SUPFAM" id="SSF54928">
    <property type="entry name" value="RNA-binding domain, RBD"/>
    <property type="match status" value="2"/>
</dbReference>
<comment type="caution">
    <text evidence="9">The sequence shown here is derived from an EMBL/GenBank/DDBJ whole genome shotgun (WGS) entry which is preliminary data.</text>
</comment>
<gene>
    <name evidence="9" type="ORF">TrRE_jg4167</name>
</gene>
<dbReference type="OrthoDB" id="5970at2759"/>
<dbReference type="PROSITE" id="PS50102">
    <property type="entry name" value="RRM"/>
    <property type="match status" value="2"/>
</dbReference>
<feature type="domain" description="RRM" evidence="8">
    <location>
        <begin position="16"/>
        <end position="92"/>
    </location>
</feature>
<evidence type="ECO:0000256" key="5">
    <source>
        <dbReference type="ARBA" id="ARBA00023242"/>
    </source>
</evidence>
<dbReference type="GO" id="GO:0005634">
    <property type="term" value="C:nucleus"/>
    <property type="evidence" value="ECO:0007669"/>
    <property type="project" value="UniProtKB-SubCell"/>
</dbReference>
<dbReference type="GO" id="GO:0003729">
    <property type="term" value="F:mRNA binding"/>
    <property type="evidence" value="ECO:0007669"/>
    <property type="project" value="TreeGrafter"/>
</dbReference>
<evidence type="ECO:0000256" key="4">
    <source>
        <dbReference type="ARBA" id="ARBA00022884"/>
    </source>
</evidence>
<name>A0A9W7FF02_9STRA</name>
<evidence type="ECO:0000256" key="6">
    <source>
        <dbReference type="PROSITE-ProRule" id="PRU00176"/>
    </source>
</evidence>
<feature type="region of interest" description="Disordered" evidence="7">
    <location>
        <begin position="161"/>
        <end position="283"/>
    </location>
</feature>
<evidence type="ECO:0000313" key="9">
    <source>
        <dbReference type="EMBL" id="GMI10978.1"/>
    </source>
</evidence>
<reference evidence="9" key="1">
    <citation type="submission" date="2022-07" db="EMBL/GenBank/DDBJ databases">
        <title>Genome analysis of Parmales, a sister group of diatoms, reveals the evolutionary specialization of diatoms from phago-mixotrophs to photoautotrophs.</title>
        <authorList>
            <person name="Ban H."/>
            <person name="Sato S."/>
            <person name="Yoshikawa S."/>
            <person name="Kazumasa Y."/>
            <person name="Nakamura Y."/>
            <person name="Ichinomiya M."/>
            <person name="Saitoh K."/>
            <person name="Sato N."/>
            <person name="Blanc-Mathieu R."/>
            <person name="Endo H."/>
            <person name="Kuwata A."/>
            <person name="Ogata H."/>
        </authorList>
    </citation>
    <scope>NUCLEOTIDE SEQUENCE</scope>
</reference>
<dbReference type="PANTHER" id="PTHR23003">
    <property type="entry name" value="RNA RECOGNITION MOTIF RRM DOMAIN CONTAINING PROTEIN"/>
    <property type="match status" value="1"/>
</dbReference>
<comment type="subcellular location">
    <subcellularLocation>
        <location evidence="1">Nucleus</location>
    </subcellularLocation>
</comment>
<keyword evidence="10" id="KW-1185">Reference proteome</keyword>
<evidence type="ECO:0000256" key="3">
    <source>
        <dbReference type="ARBA" id="ARBA00022737"/>
    </source>
</evidence>
<feature type="domain" description="RRM" evidence="8">
    <location>
        <begin position="110"/>
        <end position="180"/>
    </location>
</feature>
<keyword evidence="5" id="KW-0539">Nucleus</keyword>
<protein>
    <recommendedName>
        <fullName evidence="8">RRM domain-containing protein</fullName>
    </recommendedName>
</protein>
<dbReference type="AlphaFoldDB" id="A0A9W7FF02"/>
<dbReference type="GO" id="GO:0006397">
    <property type="term" value="P:mRNA processing"/>
    <property type="evidence" value="ECO:0007669"/>
    <property type="project" value="UniProtKB-KW"/>
</dbReference>
<dbReference type="InterPro" id="IPR000504">
    <property type="entry name" value="RRM_dom"/>
</dbReference>
<dbReference type="InterPro" id="IPR012677">
    <property type="entry name" value="Nucleotide-bd_a/b_plait_sf"/>
</dbReference>
<dbReference type="InterPro" id="IPR050374">
    <property type="entry name" value="RRT5_SRSF_SR"/>
</dbReference>
<proteinExistence type="predicted"/>
<keyword evidence="4 6" id="KW-0694">RNA-binding</keyword>
<feature type="compositionally biased region" description="Basic and acidic residues" evidence="7">
    <location>
        <begin position="177"/>
        <end position="283"/>
    </location>
</feature>
<dbReference type="Gene3D" id="3.30.70.330">
    <property type="match status" value="2"/>
</dbReference>
<evidence type="ECO:0000256" key="2">
    <source>
        <dbReference type="ARBA" id="ARBA00022664"/>
    </source>
</evidence>
<evidence type="ECO:0000256" key="7">
    <source>
        <dbReference type="SAM" id="MobiDB-lite"/>
    </source>
</evidence>
<dbReference type="InterPro" id="IPR035979">
    <property type="entry name" value="RBD_domain_sf"/>
</dbReference>
<feature type="non-terminal residue" evidence="9">
    <location>
        <position position="1"/>
    </location>
</feature>
<dbReference type="Proteomes" id="UP001165082">
    <property type="component" value="Unassembled WGS sequence"/>
</dbReference>
<dbReference type="EMBL" id="BRXZ01000399">
    <property type="protein sequence ID" value="GMI10978.1"/>
    <property type="molecule type" value="Genomic_DNA"/>
</dbReference>
<dbReference type="GO" id="GO:0005737">
    <property type="term" value="C:cytoplasm"/>
    <property type="evidence" value="ECO:0007669"/>
    <property type="project" value="TreeGrafter"/>
</dbReference>
<keyword evidence="3" id="KW-0677">Repeat</keyword>
<sequence length="283" mass="32386">MSDTDNAPPMETDSEVSVFCGNFGKDNVTESRLEELFEDKNLKIKRIDMKRGFAFVYVMGERAEVQEAIKNMHGSTSIEGGTNILRIEVAQGGTNQKQKEQKRRNLEPTPTLFVVNFGPETTEHDLRQLYNPHGNIIRCSLRNNFAFIGFETVLEATNARDKTNGGKLNDRVLSVEYAEKKPPAPRRDPGYGGGYDRRGPPPGRYYDDRGPPPPRDYDRRGPPPPRDYRDDYDSRRGPPPRDYRDDYDRRGGGQNDYDRRGPPPRDNGRDYDRRGPPHPREGR</sequence>
<feature type="compositionally biased region" description="Basic and acidic residues" evidence="7">
    <location>
        <begin position="161"/>
        <end position="170"/>
    </location>
</feature>
<evidence type="ECO:0000313" key="10">
    <source>
        <dbReference type="Proteomes" id="UP001165082"/>
    </source>
</evidence>
<dbReference type="PANTHER" id="PTHR23003:SF62">
    <property type="entry name" value="SERINE_ARGININE (SR)-TYPE SHUTTLING MRNA BINDING PROTEIN NPL3"/>
    <property type="match status" value="1"/>
</dbReference>
<dbReference type="SMART" id="SM00360">
    <property type="entry name" value="RRM"/>
    <property type="match status" value="2"/>
</dbReference>
<evidence type="ECO:0000256" key="1">
    <source>
        <dbReference type="ARBA" id="ARBA00004123"/>
    </source>
</evidence>